<evidence type="ECO:0000256" key="3">
    <source>
        <dbReference type="ARBA" id="ARBA00022729"/>
    </source>
</evidence>
<evidence type="ECO:0000313" key="14">
    <source>
        <dbReference type="Proteomes" id="UP001469553"/>
    </source>
</evidence>
<evidence type="ECO:0000256" key="2">
    <source>
        <dbReference type="ARBA" id="ARBA00022692"/>
    </source>
</evidence>
<keyword evidence="14" id="KW-1185">Reference proteome</keyword>
<feature type="transmembrane region" description="Helical" evidence="11">
    <location>
        <begin position="234"/>
        <end position="258"/>
    </location>
</feature>
<evidence type="ECO:0000256" key="4">
    <source>
        <dbReference type="ARBA" id="ARBA00022989"/>
    </source>
</evidence>
<organism evidence="13 14">
    <name type="scientific">Ameca splendens</name>
    <dbReference type="NCBI Taxonomy" id="208324"/>
    <lineage>
        <taxon>Eukaryota</taxon>
        <taxon>Metazoa</taxon>
        <taxon>Chordata</taxon>
        <taxon>Craniata</taxon>
        <taxon>Vertebrata</taxon>
        <taxon>Euteleostomi</taxon>
        <taxon>Actinopterygii</taxon>
        <taxon>Neopterygii</taxon>
        <taxon>Teleostei</taxon>
        <taxon>Neoteleostei</taxon>
        <taxon>Acanthomorphata</taxon>
        <taxon>Ovalentaria</taxon>
        <taxon>Atherinomorphae</taxon>
        <taxon>Cyprinodontiformes</taxon>
        <taxon>Goodeidae</taxon>
        <taxon>Ameca</taxon>
    </lineage>
</organism>
<comment type="subcellular location">
    <subcellularLocation>
        <location evidence="1">Membrane</location>
        <topology evidence="1">Single-pass membrane protein</topology>
    </subcellularLocation>
</comment>
<feature type="compositionally biased region" description="Polar residues" evidence="10">
    <location>
        <begin position="195"/>
        <end position="210"/>
    </location>
</feature>
<name>A0ABV0Y5M6_9TELE</name>
<feature type="disulfide bond" evidence="9">
    <location>
        <begin position="47"/>
        <end position="68"/>
    </location>
</feature>
<keyword evidence="7" id="KW-0675">Receptor</keyword>
<sequence>MGTFILIDGGKYTLNFTEARAACLFLNVTIATKAQVEEAVQHGLETCKFGWVAEKIAVIPRIQSDKNCGAGKTGLVLWYAPVERKFAVFCFNASELTDQLQTSKPTTASPQSSRSSDFLLALTSASTSAAPTFRSPTQSLPSVEKPVTPPPTKQAPSASAPLTKTIDSSLSSSSSSPVKHLPSHIPVSPHGHLTSIPTGVTVGFSTTKQPSSSSVSSEPGLKQSVSSANPPLDAAHITVISLSFILLLLTAATAWWCYKSNIVFWCVRHHKGNLETEMWGNTHSEMDLHSEDGAEPEHDEELSMKYSSDIQLCVNPCI</sequence>
<comment type="caution">
    <text evidence="9">Lacks conserved residue(s) required for the propagation of feature annotation.</text>
</comment>
<comment type="caution">
    <text evidence="13">The sequence shown here is derived from an EMBL/GenBank/DDBJ whole genome shotgun (WGS) entry which is preliminary data.</text>
</comment>
<gene>
    <name evidence="13" type="ORF">AMECASPLE_026889</name>
</gene>
<evidence type="ECO:0000256" key="11">
    <source>
        <dbReference type="SAM" id="Phobius"/>
    </source>
</evidence>
<dbReference type="PROSITE" id="PS01241">
    <property type="entry name" value="LINK_1"/>
    <property type="match status" value="1"/>
</dbReference>
<dbReference type="InterPro" id="IPR016186">
    <property type="entry name" value="C-type_lectin-like/link_sf"/>
</dbReference>
<dbReference type="EMBL" id="JAHRIP010021608">
    <property type="protein sequence ID" value="MEQ2288841.1"/>
    <property type="molecule type" value="Genomic_DNA"/>
</dbReference>
<keyword evidence="3" id="KW-0732">Signal</keyword>
<dbReference type="SMART" id="SM00445">
    <property type="entry name" value="LINK"/>
    <property type="match status" value="1"/>
</dbReference>
<dbReference type="InterPro" id="IPR043210">
    <property type="entry name" value="CD44_antigen-like"/>
</dbReference>
<feature type="compositionally biased region" description="Polar residues" evidence="10">
    <location>
        <begin position="154"/>
        <end position="167"/>
    </location>
</feature>
<dbReference type="Proteomes" id="UP001469553">
    <property type="component" value="Unassembled WGS sequence"/>
</dbReference>
<evidence type="ECO:0000256" key="10">
    <source>
        <dbReference type="SAM" id="MobiDB-lite"/>
    </source>
</evidence>
<dbReference type="Gene3D" id="3.10.100.10">
    <property type="entry name" value="Mannose-Binding Protein A, subunit A"/>
    <property type="match status" value="1"/>
</dbReference>
<evidence type="ECO:0000259" key="12">
    <source>
        <dbReference type="PROSITE" id="PS50963"/>
    </source>
</evidence>
<evidence type="ECO:0000256" key="9">
    <source>
        <dbReference type="PROSITE-ProRule" id="PRU00323"/>
    </source>
</evidence>
<dbReference type="PROSITE" id="PS50963">
    <property type="entry name" value="LINK_2"/>
    <property type="match status" value="1"/>
</dbReference>
<dbReference type="InterPro" id="IPR016187">
    <property type="entry name" value="CTDL_fold"/>
</dbReference>
<keyword evidence="4 11" id="KW-1133">Transmembrane helix</keyword>
<proteinExistence type="predicted"/>
<keyword evidence="8" id="KW-0325">Glycoprotein</keyword>
<keyword evidence="2 11" id="KW-0812">Transmembrane</keyword>
<feature type="domain" description="Link" evidence="12">
    <location>
        <begin position="2"/>
        <end position="92"/>
    </location>
</feature>
<reference evidence="13 14" key="1">
    <citation type="submission" date="2021-06" db="EMBL/GenBank/DDBJ databases">
        <authorList>
            <person name="Palmer J.M."/>
        </authorList>
    </citation>
    <scope>NUCLEOTIDE SEQUENCE [LARGE SCALE GENOMIC DNA]</scope>
    <source>
        <strain evidence="13 14">AS_MEX2019</strain>
        <tissue evidence="13">Muscle</tissue>
    </source>
</reference>
<evidence type="ECO:0000256" key="5">
    <source>
        <dbReference type="ARBA" id="ARBA00023136"/>
    </source>
</evidence>
<accession>A0ABV0Y5M6</accession>
<evidence type="ECO:0000256" key="8">
    <source>
        <dbReference type="ARBA" id="ARBA00023180"/>
    </source>
</evidence>
<keyword evidence="6 9" id="KW-1015">Disulfide bond</keyword>
<dbReference type="SUPFAM" id="SSF56436">
    <property type="entry name" value="C-type lectin-like"/>
    <property type="match status" value="1"/>
</dbReference>
<dbReference type="Pfam" id="PF00193">
    <property type="entry name" value="Xlink"/>
    <property type="match status" value="1"/>
</dbReference>
<evidence type="ECO:0000256" key="6">
    <source>
        <dbReference type="ARBA" id="ARBA00023157"/>
    </source>
</evidence>
<dbReference type="PRINTS" id="PR01265">
    <property type="entry name" value="LINKMODULE"/>
</dbReference>
<protein>
    <recommendedName>
        <fullName evidence="12">Link domain-containing protein</fullName>
    </recommendedName>
</protein>
<evidence type="ECO:0000256" key="7">
    <source>
        <dbReference type="ARBA" id="ARBA00023170"/>
    </source>
</evidence>
<evidence type="ECO:0000256" key="1">
    <source>
        <dbReference type="ARBA" id="ARBA00004167"/>
    </source>
</evidence>
<dbReference type="PANTHER" id="PTHR10225:SF2">
    <property type="entry name" value="LYMPHATIC VESSEL ENDOTHELIAL HYALURONIC ACID RECEPTOR 1"/>
    <property type="match status" value="1"/>
</dbReference>
<keyword evidence="5 11" id="KW-0472">Membrane</keyword>
<feature type="region of interest" description="Disordered" evidence="10">
    <location>
        <begin position="129"/>
        <end position="228"/>
    </location>
</feature>
<dbReference type="PANTHER" id="PTHR10225">
    <property type="entry name" value="HYALURONAN RECEPTOR"/>
    <property type="match status" value="1"/>
</dbReference>
<dbReference type="InterPro" id="IPR000538">
    <property type="entry name" value="Link_dom"/>
</dbReference>
<evidence type="ECO:0000313" key="13">
    <source>
        <dbReference type="EMBL" id="MEQ2288841.1"/>
    </source>
</evidence>